<evidence type="ECO:0000256" key="2">
    <source>
        <dbReference type="ARBA" id="ARBA00022670"/>
    </source>
</evidence>
<proteinExistence type="predicted"/>
<reference evidence="9 10" key="1">
    <citation type="submission" date="2016-10" db="EMBL/GenBank/DDBJ databases">
        <authorList>
            <person name="Varghese N."/>
            <person name="Submissions S."/>
        </authorList>
    </citation>
    <scope>NUCLEOTIDE SEQUENCE [LARGE SCALE GENOMIC DNA]</scope>
    <source>
        <strain evidence="9 10">Nl1</strain>
    </source>
</reference>
<evidence type="ECO:0000256" key="1">
    <source>
        <dbReference type="ARBA" id="ARBA00001947"/>
    </source>
</evidence>
<dbReference type="Pfam" id="PF14559">
    <property type="entry name" value="TPR_19"/>
    <property type="match status" value="1"/>
</dbReference>
<dbReference type="InterPro" id="IPR051156">
    <property type="entry name" value="Mito/Outer_Membr_Metalloprot"/>
</dbReference>
<organism evidence="9 10">
    <name type="scientific">Nitrosospira multiformis</name>
    <dbReference type="NCBI Taxonomy" id="1231"/>
    <lineage>
        <taxon>Bacteria</taxon>
        <taxon>Pseudomonadati</taxon>
        <taxon>Pseudomonadota</taxon>
        <taxon>Betaproteobacteria</taxon>
        <taxon>Nitrosomonadales</taxon>
        <taxon>Nitrosomonadaceae</taxon>
        <taxon>Nitrosospira</taxon>
    </lineage>
</organism>
<keyword evidence="6" id="KW-0482">Metalloprotease</keyword>
<dbReference type="Pfam" id="PF01435">
    <property type="entry name" value="Peptidase_M48"/>
    <property type="match status" value="1"/>
</dbReference>
<dbReference type="GO" id="GO:0006508">
    <property type="term" value="P:proteolysis"/>
    <property type="evidence" value="ECO:0007669"/>
    <property type="project" value="UniProtKB-KW"/>
</dbReference>
<evidence type="ECO:0000256" key="4">
    <source>
        <dbReference type="ARBA" id="ARBA00022801"/>
    </source>
</evidence>
<dbReference type="PANTHER" id="PTHR22726">
    <property type="entry name" value="METALLOENDOPEPTIDASE OMA1"/>
    <property type="match status" value="1"/>
</dbReference>
<accession>A0ABY0T5Z8</accession>
<keyword evidence="7" id="KW-0732">Signal</keyword>
<evidence type="ECO:0000259" key="8">
    <source>
        <dbReference type="Pfam" id="PF01435"/>
    </source>
</evidence>
<dbReference type="PANTHER" id="PTHR22726:SF1">
    <property type="entry name" value="METALLOENDOPEPTIDASE OMA1, MITOCHONDRIAL"/>
    <property type="match status" value="1"/>
</dbReference>
<gene>
    <name evidence="9" type="ORF">SAMN05216402_0229</name>
</gene>
<evidence type="ECO:0000256" key="6">
    <source>
        <dbReference type="ARBA" id="ARBA00023049"/>
    </source>
</evidence>
<dbReference type="CDD" id="cd07333">
    <property type="entry name" value="M48C_bepA_like"/>
    <property type="match status" value="1"/>
</dbReference>
<name>A0ABY0T5Z8_9PROT</name>
<evidence type="ECO:0000256" key="5">
    <source>
        <dbReference type="ARBA" id="ARBA00022833"/>
    </source>
</evidence>
<dbReference type="Gene3D" id="3.30.2010.10">
    <property type="entry name" value="Metalloproteases ('zincins'), catalytic domain"/>
    <property type="match status" value="1"/>
</dbReference>
<keyword evidence="10" id="KW-1185">Reference proteome</keyword>
<dbReference type="RefSeq" id="WP_074630417.1">
    <property type="nucleotide sequence ID" value="NZ_FNKY01000001.1"/>
</dbReference>
<dbReference type="InterPro" id="IPR011990">
    <property type="entry name" value="TPR-like_helical_dom_sf"/>
</dbReference>
<evidence type="ECO:0000313" key="9">
    <source>
        <dbReference type="EMBL" id="SDQ29299.1"/>
    </source>
</evidence>
<protein>
    <submittedName>
        <fullName evidence="9">Zn-dependent protease, contains TPR repeats</fullName>
    </submittedName>
</protein>
<evidence type="ECO:0000256" key="7">
    <source>
        <dbReference type="SAM" id="SignalP"/>
    </source>
</evidence>
<dbReference type="GO" id="GO:0008233">
    <property type="term" value="F:peptidase activity"/>
    <property type="evidence" value="ECO:0007669"/>
    <property type="project" value="UniProtKB-KW"/>
</dbReference>
<comment type="cofactor">
    <cofactor evidence="1">
        <name>Zn(2+)</name>
        <dbReference type="ChEBI" id="CHEBI:29105"/>
    </cofactor>
</comment>
<dbReference type="Proteomes" id="UP000183471">
    <property type="component" value="Unassembled WGS sequence"/>
</dbReference>
<feature type="domain" description="Peptidase M48" evidence="8">
    <location>
        <begin position="66"/>
        <end position="252"/>
    </location>
</feature>
<feature type="signal peptide" evidence="7">
    <location>
        <begin position="1"/>
        <end position="20"/>
    </location>
</feature>
<keyword evidence="3" id="KW-0479">Metal-binding</keyword>
<evidence type="ECO:0000256" key="3">
    <source>
        <dbReference type="ARBA" id="ARBA00022723"/>
    </source>
</evidence>
<sequence>MKFRYLMVALPLLFPANIFAAGLPDLGDASQATFSPQEERELGLRIMREIRADPSYLDDAEVAGYLTHLGNRLLLNSRESRPDQEFEFFAIKDPMINAFALPGGFMGFNTGLILTAQSESELAGVMAHEIAHVTQKHLARMIAGQRYSILTSLAAVALAVLASRTNPQAAQAVLIGSQARQIQSQLDFTRDHEKEADRIGLNILISAGLDPRGMSEFFERLQTAGRFRENGAPSYLRTHPITYERIADIDNRTHSLPYRQVPDSLDFQLVRAKLRATMGTPGEAVEFFDSALREKRYSTEAVERYGLISALLRDRKFLRADKELMQLYENLQSDADEALENHHLTAAPQNIYKTPLSSDMIETLAERARLAVGQPAEALDIYKTDPRIHRPHRASNHYTSMDKTPENHRLGTTIQITRKTLQPSAMIETLAARVKLAMGQTAEALDIYEAALRTYPQHRALIYDYADALLRANSADAALKFVNQQLQYMPNDIRLYQLQAQSYGALGDMMMQHRAQAEVYTRQGNVHAAIEQLQIALKGDDGDFYQKSSAEARLKELRVLAEAQKKEK</sequence>
<feature type="chain" id="PRO_5047074812" evidence="7">
    <location>
        <begin position="21"/>
        <end position="568"/>
    </location>
</feature>
<comment type="caution">
    <text evidence="9">The sequence shown here is derived from an EMBL/GenBank/DDBJ whole genome shotgun (WGS) entry which is preliminary data.</text>
</comment>
<keyword evidence="4" id="KW-0378">Hydrolase</keyword>
<keyword evidence="5" id="KW-0862">Zinc</keyword>
<dbReference type="Gene3D" id="1.25.40.10">
    <property type="entry name" value="Tetratricopeptide repeat domain"/>
    <property type="match status" value="1"/>
</dbReference>
<dbReference type="SUPFAM" id="SSF48452">
    <property type="entry name" value="TPR-like"/>
    <property type="match status" value="1"/>
</dbReference>
<evidence type="ECO:0000313" key="10">
    <source>
        <dbReference type="Proteomes" id="UP000183471"/>
    </source>
</evidence>
<dbReference type="InterPro" id="IPR001915">
    <property type="entry name" value="Peptidase_M48"/>
</dbReference>
<dbReference type="EMBL" id="FNKY01000001">
    <property type="protein sequence ID" value="SDQ29299.1"/>
    <property type="molecule type" value="Genomic_DNA"/>
</dbReference>
<keyword evidence="2 9" id="KW-0645">Protease</keyword>